<organism evidence="8">
    <name type="scientific">marine sediment metagenome</name>
    <dbReference type="NCBI Taxonomy" id="412755"/>
    <lineage>
        <taxon>unclassified sequences</taxon>
        <taxon>metagenomes</taxon>
        <taxon>ecological metagenomes</taxon>
    </lineage>
</organism>
<dbReference type="Pfam" id="PF04997">
    <property type="entry name" value="RNA_pol_Rpb1_1"/>
    <property type="match status" value="1"/>
</dbReference>
<feature type="domain" description="RNA polymerase N-terminal" evidence="7">
    <location>
        <begin position="1"/>
        <end position="238"/>
    </location>
</feature>
<evidence type="ECO:0000256" key="6">
    <source>
        <dbReference type="ARBA" id="ARBA00023163"/>
    </source>
</evidence>
<dbReference type="EC" id="2.7.7.6" evidence="2"/>
<dbReference type="Gene3D" id="3.30.1490.180">
    <property type="entry name" value="RNA polymerase ii"/>
    <property type="match status" value="1"/>
</dbReference>
<evidence type="ECO:0000259" key="7">
    <source>
        <dbReference type="SMART" id="SM00663"/>
    </source>
</evidence>
<dbReference type="GO" id="GO:0003677">
    <property type="term" value="F:DNA binding"/>
    <property type="evidence" value="ECO:0007669"/>
    <property type="project" value="InterPro"/>
</dbReference>
<keyword evidence="5" id="KW-0548">Nucleotidyltransferase</keyword>
<proteinExistence type="inferred from homology"/>
<dbReference type="FunFam" id="2.40.40.20:FF:000019">
    <property type="entry name" value="DNA-directed RNA polymerase II subunit RPB1"/>
    <property type="match status" value="1"/>
</dbReference>
<dbReference type="SUPFAM" id="SSF64484">
    <property type="entry name" value="beta and beta-prime subunits of DNA dependent RNA-polymerase"/>
    <property type="match status" value="1"/>
</dbReference>
<dbReference type="PANTHER" id="PTHR19376">
    <property type="entry name" value="DNA-DIRECTED RNA POLYMERASE"/>
    <property type="match status" value="1"/>
</dbReference>
<evidence type="ECO:0000256" key="4">
    <source>
        <dbReference type="ARBA" id="ARBA00022679"/>
    </source>
</evidence>
<keyword evidence="6" id="KW-0804">Transcription</keyword>
<evidence type="ECO:0000313" key="8">
    <source>
        <dbReference type="EMBL" id="GAI07941.1"/>
    </source>
</evidence>
<evidence type="ECO:0000256" key="1">
    <source>
        <dbReference type="ARBA" id="ARBA00006460"/>
    </source>
</evidence>
<gene>
    <name evidence="8" type="ORF">S06H3_21695</name>
</gene>
<dbReference type="SMART" id="SM00663">
    <property type="entry name" value="RPOLA_N"/>
    <property type="match status" value="1"/>
</dbReference>
<evidence type="ECO:0000256" key="3">
    <source>
        <dbReference type="ARBA" id="ARBA00022478"/>
    </source>
</evidence>
<evidence type="ECO:0000256" key="5">
    <source>
        <dbReference type="ARBA" id="ARBA00022695"/>
    </source>
</evidence>
<comment type="caution">
    <text evidence="8">The sequence shown here is derived from an EMBL/GenBank/DDBJ whole genome shotgun (WGS) entry which is preliminary data.</text>
</comment>
<comment type="similarity">
    <text evidence="1">Belongs to the RNA polymerase beta' chain family.</text>
</comment>
<sequence length="238" mass="26837">MRSNQRLWENLNAGAPEVIIEDLWDLLQYHITTFFDNSIAQVPPARHRSGQPLETISERIKGKEGRIRHNLAGKRVNFSSRTVISPDPSLRLNEVGVPLSIGKILTVPETATSENIAMLKKLVERGDEWPGAAYVIRPDGKKKKITGELKQELLEEIEVGYVVERHLRDGDIVLFNRHPSLHRASLMSHHVKILPGKTFRLHPAVAAPYNADYDGDEMNVHVPQTEEARAESEVLLNV</sequence>
<dbReference type="InterPro" id="IPR000722">
    <property type="entry name" value="RNA_pol_asu"/>
</dbReference>
<dbReference type="GO" id="GO:0006351">
    <property type="term" value="P:DNA-templated transcription"/>
    <property type="evidence" value="ECO:0007669"/>
    <property type="project" value="InterPro"/>
</dbReference>
<dbReference type="AlphaFoldDB" id="X1LQ26"/>
<dbReference type="GO" id="GO:0003899">
    <property type="term" value="F:DNA-directed RNA polymerase activity"/>
    <property type="evidence" value="ECO:0007669"/>
    <property type="project" value="UniProtKB-EC"/>
</dbReference>
<keyword evidence="4" id="KW-0808">Transferase</keyword>
<dbReference type="PANTHER" id="PTHR19376:SF32">
    <property type="entry name" value="DNA-DIRECTED RNA POLYMERASE III SUBUNIT RPC1"/>
    <property type="match status" value="1"/>
</dbReference>
<dbReference type="InterPro" id="IPR007080">
    <property type="entry name" value="RNA_pol_Rpb1_1"/>
</dbReference>
<name>X1LQ26_9ZZZZ</name>
<reference evidence="8" key="1">
    <citation type="journal article" date="2014" name="Front. Microbiol.">
        <title>High frequency of phylogenetically diverse reductive dehalogenase-homologous genes in deep subseafloor sedimentary metagenomes.</title>
        <authorList>
            <person name="Kawai M."/>
            <person name="Futagami T."/>
            <person name="Toyoda A."/>
            <person name="Takaki Y."/>
            <person name="Nishi S."/>
            <person name="Hori S."/>
            <person name="Arai W."/>
            <person name="Tsubouchi T."/>
            <person name="Morono Y."/>
            <person name="Uchiyama I."/>
            <person name="Ito T."/>
            <person name="Fujiyama A."/>
            <person name="Inagaki F."/>
            <person name="Takami H."/>
        </authorList>
    </citation>
    <scope>NUCLEOTIDE SEQUENCE</scope>
    <source>
        <strain evidence="8">Expedition CK06-06</strain>
    </source>
</reference>
<dbReference type="InterPro" id="IPR045867">
    <property type="entry name" value="DNA-dir_RpoC_beta_prime"/>
</dbReference>
<protein>
    <recommendedName>
        <fullName evidence="2">DNA-directed RNA polymerase</fullName>
        <ecNumber evidence="2">2.7.7.6</ecNumber>
    </recommendedName>
</protein>
<dbReference type="InterPro" id="IPR006592">
    <property type="entry name" value="RNA_pol_N"/>
</dbReference>
<dbReference type="EMBL" id="BARV01011434">
    <property type="protein sequence ID" value="GAI07941.1"/>
    <property type="molecule type" value="Genomic_DNA"/>
</dbReference>
<dbReference type="Pfam" id="PF00623">
    <property type="entry name" value="RNA_pol_Rpb1_2"/>
    <property type="match status" value="1"/>
</dbReference>
<keyword evidence="3" id="KW-0240">DNA-directed RNA polymerase</keyword>
<dbReference type="Gene3D" id="2.40.40.20">
    <property type="match status" value="1"/>
</dbReference>
<feature type="non-terminal residue" evidence="8">
    <location>
        <position position="238"/>
    </location>
</feature>
<evidence type="ECO:0000256" key="2">
    <source>
        <dbReference type="ARBA" id="ARBA00012418"/>
    </source>
</evidence>
<accession>X1LQ26</accession>
<dbReference type="GO" id="GO:0000428">
    <property type="term" value="C:DNA-directed RNA polymerase complex"/>
    <property type="evidence" value="ECO:0007669"/>
    <property type="project" value="UniProtKB-KW"/>
</dbReference>